<dbReference type="InterPro" id="IPR048333">
    <property type="entry name" value="HA2_WH"/>
</dbReference>
<dbReference type="SMART" id="SM00847">
    <property type="entry name" value="HA2"/>
    <property type="match status" value="1"/>
</dbReference>
<dbReference type="FunFam" id="3.40.50.300:FF:004714">
    <property type="entry name" value="DEAD/DEAH box helicase"/>
    <property type="match status" value="1"/>
</dbReference>
<sequence>MDKGRAREIKREADRVLFSDGGKQWPIFRVRDKLWEDFWLFFDRYIAATAKLPPPSNAKSGRLKLPEYHPRHKNPIVYDNAVQEIFDASGQARKDRVDVVRNALEVFLQFHQNQSFSKLQTLRKRQKELPMKKYEEEICEAVAQSRVTIVAGDTGCGKSTQVPQYLLKHGFRKIAVTQPRRIASIALAKRVGYETLNMFGSHVGYKVRFDGTATKATRILFLTEGLLLRQMQMDTLLKEYDVIVLDEVHERHLQSDLLLGLLAEVIMKRDDLRLVLMSATINIELFSKYFEGCPIIQVPGRLFPITLQFRPPGNENQFSKENSTNKRINPMPVLRTLQLIDSKYKSSDRGDLLVFLSGMSEIQTRAKPLQNYAEESKKWIILALHSSLSVAEQDKVFDLPPEGCRKCILSTNIAETSVTIDGIRFVIDTGKMKEMSFEAETRMRKLREYWVSKASAEQRKGRAGRTGPGICFRLYSEDDFDASAKLILQMKQMKIGDPRTFNFIEKPPEENLEISFKMLKGHLALDSDEKLTPLGECLAQLPVDVVIGKMLIMGTLFDLIEPILTLAACLSVQNPLTRHAFGNEDAVSRLKELESDIGDPMQLLYIFDSWIEIKNDKKYSTTKWCQRRGIEEQRLYEIANLRKQFKSILSGHALLNNETARLAELEAMDSKERKLRHGQMKMLKALKRSANEEQKKQKRLKHNDGTRMEMALPDEDELDAEESAKIDITDLEFRLKHDVQGITDHSAAHLSQKDIQMLQILICAGLYPQVAIQDKNNTYSAEQEQLFHTRDKNFLTLHPTGYFANNPKSLEPNGKEEPDPLQPEKKRLVSHRHQLLAFHSLLETSKPYLMMPIRVPALHSVLLYSSELDTSGSCQTIVADRWLEFRIHQEGAGWDIIEDTISIRKEIESVLIARLVDRDVSERGALEKKMLSFVNKKVRYSVRKLGPAERTELYVGPGENNTMSEDFGVDLSDAQPHQEKGGIVLASFLTFNSLSLSEDGQDDIYISSLRTFWTCDICELHLPLTFQERTMHRKDCEEKQRAEEAAQVEAMEKKLKVGEEEHKKGSTQFHCESCSQIFYFTPIQILKHKKTCVEER</sequence>
<dbReference type="PANTHER" id="PTHR18934:SF221">
    <property type="entry name" value="ATP-DEPENDENT RNA HELICASE DHX34-RELATED"/>
    <property type="match status" value="1"/>
</dbReference>
<dbReference type="Proteomes" id="UP000001307">
    <property type="component" value="Unassembled WGS sequence"/>
</dbReference>
<evidence type="ECO:0000256" key="1">
    <source>
        <dbReference type="ARBA" id="ARBA00022741"/>
    </source>
</evidence>
<dbReference type="InterPro" id="IPR011545">
    <property type="entry name" value="DEAD/DEAH_box_helicase_dom"/>
</dbReference>
<dbReference type="Pfam" id="PF21010">
    <property type="entry name" value="HA2_C"/>
    <property type="match status" value="1"/>
</dbReference>
<dbReference type="InterPro" id="IPR001650">
    <property type="entry name" value="Helicase_C-like"/>
</dbReference>
<evidence type="ECO:0000259" key="7">
    <source>
        <dbReference type="PROSITE" id="PS51192"/>
    </source>
</evidence>
<dbReference type="GO" id="GO:0004386">
    <property type="term" value="F:helicase activity"/>
    <property type="evidence" value="ECO:0007669"/>
    <property type="project" value="UniProtKB-KW"/>
</dbReference>
<evidence type="ECO:0000256" key="5">
    <source>
        <dbReference type="SAM" id="Coils"/>
    </source>
</evidence>
<keyword evidence="5" id="KW-0175">Coiled coil</keyword>
<keyword evidence="10" id="KW-1185">Reference proteome</keyword>
<dbReference type="InParanoid" id="E4XH69"/>
<evidence type="ECO:0000256" key="3">
    <source>
        <dbReference type="ARBA" id="ARBA00022806"/>
    </source>
</evidence>
<dbReference type="EMBL" id="FN653050">
    <property type="protein sequence ID" value="CBY10017.1"/>
    <property type="molecule type" value="Genomic_DNA"/>
</dbReference>
<dbReference type="GO" id="GO:0005524">
    <property type="term" value="F:ATP binding"/>
    <property type="evidence" value="ECO:0007669"/>
    <property type="project" value="UniProtKB-KW"/>
</dbReference>
<dbReference type="Gene3D" id="1.20.120.1080">
    <property type="match status" value="1"/>
</dbReference>
<dbReference type="PROSITE" id="PS51194">
    <property type="entry name" value="HELICASE_CTER"/>
    <property type="match status" value="1"/>
</dbReference>
<evidence type="ECO:0000313" key="10">
    <source>
        <dbReference type="Proteomes" id="UP000001307"/>
    </source>
</evidence>
<feature type="coiled-coil region" evidence="5">
    <location>
        <begin position="1034"/>
        <end position="1061"/>
    </location>
</feature>
<dbReference type="AlphaFoldDB" id="E4XH69"/>
<dbReference type="PROSITE" id="PS51192">
    <property type="entry name" value="HELICASE_ATP_BIND_1"/>
    <property type="match status" value="1"/>
</dbReference>
<dbReference type="SMART" id="SM00490">
    <property type="entry name" value="HELICc"/>
    <property type="match status" value="1"/>
</dbReference>
<organism evidence="9">
    <name type="scientific">Oikopleura dioica</name>
    <name type="common">Tunicate</name>
    <dbReference type="NCBI Taxonomy" id="34765"/>
    <lineage>
        <taxon>Eukaryota</taxon>
        <taxon>Metazoa</taxon>
        <taxon>Chordata</taxon>
        <taxon>Tunicata</taxon>
        <taxon>Appendicularia</taxon>
        <taxon>Copelata</taxon>
        <taxon>Oikopleuridae</taxon>
        <taxon>Oikopleura</taxon>
    </lineage>
</organism>
<dbReference type="InterPro" id="IPR056382">
    <property type="entry name" value="DHX34_Znf-C2H2"/>
</dbReference>
<proteinExistence type="predicted"/>
<accession>E4XH69</accession>
<dbReference type="FunFam" id="3.40.50.300:FF:000725">
    <property type="entry name" value="probable ATP-dependent RNA helicase DHX34"/>
    <property type="match status" value="1"/>
</dbReference>
<dbReference type="SUPFAM" id="SSF52540">
    <property type="entry name" value="P-loop containing nucleoside triphosphate hydrolases"/>
    <property type="match status" value="1"/>
</dbReference>
<dbReference type="InterPro" id="IPR014001">
    <property type="entry name" value="Helicase_ATP-bd"/>
</dbReference>
<dbReference type="OrthoDB" id="10253254at2759"/>
<dbReference type="PANTHER" id="PTHR18934">
    <property type="entry name" value="ATP-DEPENDENT RNA HELICASE"/>
    <property type="match status" value="1"/>
</dbReference>
<dbReference type="Pfam" id="PF00271">
    <property type="entry name" value="Helicase_C"/>
    <property type="match status" value="1"/>
</dbReference>
<dbReference type="GO" id="GO:0003723">
    <property type="term" value="F:RNA binding"/>
    <property type="evidence" value="ECO:0007669"/>
    <property type="project" value="TreeGrafter"/>
</dbReference>
<dbReference type="SMART" id="SM00487">
    <property type="entry name" value="DEXDc"/>
    <property type="match status" value="1"/>
</dbReference>
<dbReference type="Pfam" id="PF07717">
    <property type="entry name" value="OB_NTP_bind"/>
    <property type="match status" value="1"/>
</dbReference>
<dbReference type="InterPro" id="IPR011709">
    <property type="entry name" value="DEAD-box_helicase_OB_fold"/>
</dbReference>
<dbReference type="Pfam" id="PF00270">
    <property type="entry name" value="DEAD"/>
    <property type="match status" value="1"/>
</dbReference>
<evidence type="ECO:0000256" key="4">
    <source>
        <dbReference type="ARBA" id="ARBA00022840"/>
    </source>
</evidence>
<gene>
    <name evidence="9" type="ORF">GSOID_T00010839001</name>
</gene>
<dbReference type="GO" id="GO:0016787">
    <property type="term" value="F:hydrolase activity"/>
    <property type="evidence" value="ECO:0007669"/>
    <property type="project" value="UniProtKB-KW"/>
</dbReference>
<dbReference type="CDD" id="cd18791">
    <property type="entry name" value="SF2_C_RHA"/>
    <property type="match status" value="1"/>
</dbReference>
<reference evidence="9" key="1">
    <citation type="journal article" date="2010" name="Science">
        <title>Plasticity of animal genome architecture unmasked by rapid evolution of a pelagic tunicate.</title>
        <authorList>
            <person name="Denoeud F."/>
            <person name="Henriet S."/>
            <person name="Mungpakdee S."/>
            <person name="Aury J.M."/>
            <person name="Da Silva C."/>
            <person name="Brinkmann H."/>
            <person name="Mikhaleva J."/>
            <person name="Olsen L.C."/>
            <person name="Jubin C."/>
            <person name="Canestro C."/>
            <person name="Bouquet J.M."/>
            <person name="Danks G."/>
            <person name="Poulain J."/>
            <person name="Campsteijn C."/>
            <person name="Adamski M."/>
            <person name="Cross I."/>
            <person name="Yadetie F."/>
            <person name="Muffato M."/>
            <person name="Louis A."/>
            <person name="Butcher S."/>
            <person name="Tsagkogeorga G."/>
            <person name="Konrad A."/>
            <person name="Singh S."/>
            <person name="Jensen M.F."/>
            <person name="Cong E.H."/>
            <person name="Eikeseth-Otteraa H."/>
            <person name="Noel B."/>
            <person name="Anthouard V."/>
            <person name="Porcel B.M."/>
            <person name="Kachouri-Lafond R."/>
            <person name="Nishino A."/>
            <person name="Ugolini M."/>
            <person name="Chourrout P."/>
            <person name="Nishida H."/>
            <person name="Aasland R."/>
            <person name="Huzurbazar S."/>
            <person name="Westhof E."/>
            <person name="Delsuc F."/>
            <person name="Lehrach H."/>
            <person name="Reinhardt R."/>
            <person name="Weissenbach J."/>
            <person name="Roy S.W."/>
            <person name="Artiguenave F."/>
            <person name="Postlethwait J.H."/>
            <person name="Manak J.R."/>
            <person name="Thompson E.M."/>
            <person name="Jaillon O."/>
            <person name="Du Pasquier L."/>
            <person name="Boudinot P."/>
            <person name="Liberles D.A."/>
            <person name="Volff J.N."/>
            <person name="Philippe H."/>
            <person name="Lenhard B."/>
            <person name="Roest Crollius H."/>
            <person name="Wincker P."/>
            <person name="Chourrout D."/>
        </authorList>
    </citation>
    <scope>NUCLEOTIDE SEQUENCE [LARGE SCALE GENOMIC DNA]</scope>
</reference>
<keyword evidence="3" id="KW-0347">Helicase</keyword>
<protein>
    <recommendedName>
        <fullName evidence="11">RNA helicase</fullName>
    </recommendedName>
</protein>
<evidence type="ECO:0008006" key="11">
    <source>
        <dbReference type="Google" id="ProtNLM"/>
    </source>
</evidence>
<evidence type="ECO:0000256" key="2">
    <source>
        <dbReference type="ARBA" id="ARBA00022801"/>
    </source>
</evidence>
<feature type="compositionally biased region" description="Basic and acidic residues" evidence="6">
    <location>
        <begin position="813"/>
        <end position="824"/>
    </location>
</feature>
<feature type="region of interest" description="Disordered" evidence="6">
    <location>
        <begin position="805"/>
        <end position="824"/>
    </location>
</feature>
<feature type="domain" description="Helicase C-terminal" evidence="8">
    <location>
        <begin position="338"/>
        <end position="509"/>
    </location>
</feature>
<dbReference type="Gene3D" id="3.40.50.300">
    <property type="entry name" value="P-loop containing nucleotide triphosphate hydrolases"/>
    <property type="match status" value="2"/>
</dbReference>
<keyword evidence="2" id="KW-0378">Hydrolase</keyword>
<evidence type="ECO:0000256" key="6">
    <source>
        <dbReference type="SAM" id="MobiDB-lite"/>
    </source>
</evidence>
<dbReference type="InterPro" id="IPR027417">
    <property type="entry name" value="P-loop_NTPase"/>
</dbReference>
<name>E4XH69_OIKDI</name>
<dbReference type="Pfam" id="PF04408">
    <property type="entry name" value="WHD_HA2"/>
    <property type="match status" value="1"/>
</dbReference>
<feature type="domain" description="Helicase ATP-binding" evidence="7">
    <location>
        <begin position="139"/>
        <end position="299"/>
    </location>
</feature>
<dbReference type="FunCoup" id="E4XH69">
    <property type="interactions" value="224"/>
</dbReference>
<keyword evidence="4" id="KW-0067">ATP-binding</keyword>
<dbReference type="Pfam" id="PF24485">
    <property type="entry name" value="zf-C2H2_DHX34"/>
    <property type="match status" value="1"/>
</dbReference>
<dbReference type="InterPro" id="IPR007502">
    <property type="entry name" value="Helicase-assoc_dom"/>
</dbReference>
<evidence type="ECO:0000313" key="9">
    <source>
        <dbReference type="EMBL" id="CBY10017.1"/>
    </source>
</evidence>
<keyword evidence="1" id="KW-0547">Nucleotide-binding</keyword>
<evidence type="ECO:0000259" key="8">
    <source>
        <dbReference type="PROSITE" id="PS51194"/>
    </source>
</evidence>